<dbReference type="WBParaSite" id="PSAMB.scaffold1912size26754.g15595.t1">
    <property type="protein sequence ID" value="PSAMB.scaffold1912size26754.g15595.t1"/>
    <property type="gene ID" value="PSAMB.scaffold1912size26754.g15595"/>
</dbReference>
<accession>A0A914VHS3</accession>
<evidence type="ECO:0000259" key="3">
    <source>
        <dbReference type="PROSITE" id="PS50102"/>
    </source>
</evidence>
<reference evidence="5" key="1">
    <citation type="submission" date="2022-11" db="UniProtKB">
        <authorList>
            <consortium name="WormBaseParasite"/>
        </authorList>
    </citation>
    <scope>IDENTIFICATION</scope>
</reference>
<dbReference type="GO" id="GO:0005634">
    <property type="term" value="C:nucleus"/>
    <property type="evidence" value="ECO:0007669"/>
    <property type="project" value="TreeGrafter"/>
</dbReference>
<dbReference type="InterPro" id="IPR000504">
    <property type="entry name" value="RRM_dom"/>
</dbReference>
<evidence type="ECO:0000256" key="1">
    <source>
        <dbReference type="ARBA" id="ARBA00022884"/>
    </source>
</evidence>
<dbReference type="InterPro" id="IPR012677">
    <property type="entry name" value="Nucleotide-bd_a/b_plait_sf"/>
</dbReference>
<dbReference type="GO" id="GO:0003723">
    <property type="term" value="F:RNA binding"/>
    <property type="evidence" value="ECO:0007669"/>
    <property type="project" value="UniProtKB-UniRule"/>
</dbReference>
<dbReference type="Gene3D" id="3.30.70.330">
    <property type="match status" value="1"/>
</dbReference>
<dbReference type="InterPro" id="IPR035979">
    <property type="entry name" value="RBD_domain_sf"/>
</dbReference>
<dbReference type="PROSITE" id="PS50102">
    <property type="entry name" value="RRM"/>
    <property type="match status" value="1"/>
</dbReference>
<evidence type="ECO:0000256" key="2">
    <source>
        <dbReference type="PROSITE-ProRule" id="PRU00176"/>
    </source>
</evidence>
<feature type="domain" description="RRM" evidence="3">
    <location>
        <begin position="65"/>
        <end position="136"/>
    </location>
</feature>
<evidence type="ECO:0000313" key="4">
    <source>
        <dbReference type="Proteomes" id="UP000887566"/>
    </source>
</evidence>
<dbReference type="InterPro" id="IPR051186">
    <property type="entry name" value="RRM_HNRPC/RALY_subfam"/>
</dbReference>
<protein>
    <submittedName>
        <fullName evidence="5">RRM domain-containing protein</fullName>
    </submittedName>
</protein>
<dbReference type="PANTHER" id="PTHR13968">
    <property type="entry name" value="HETEROGENEOUS NUCLEAR RIBONUCLEOPROTEIN"/>
    <property type="match status" value="1"/>
</dbReference>
<sequence>MSFGSRGGRGGRGAGGGGGGGYHAAAAYDYGGYGGQTAGYNSGGASNYEHISYDTSSKDPVLLRARVFAGNVNTFVAGRDELIDLFSAYGSVLAMTVFKGFAFVQFANDQEADYAVQCTNGMVWNNQALDVKLAITGMKNPTAKKLPQAAY</sequence>
<evidence type="ECO:0000313" key="5">
    <source>
        <dbReference type="WBParaSite" id="PSAMB.scaffold1912size26754.g15595.t1"/>
    </source>
</evidence>
<dbReference type="SMART" id="SM00360">
    <property type="entry name" value="RRM"/>
    <property type="match status" value="1"/>
</dbReference>
<organism evidence="4 5">
    <name type="scientific">Plectus sambesii</name>
    <dbReference type="NCBI Taxonomy" id="2011161"/>
    <lineage>
        <taxon>Eukaryota</taxon>
        <taxon>Metazoa</taxon>
        <taxon>Ecdysozoa</taxon>
        <taxon>Nematoda</taxon>
        <taxon>Chromadorea</taxon>
        <taxon>Plectida</taxon>
        <taxon>Plectina</taxon>
        <taxon>Plectoidea</taxon>
        <taxon>Plectidae</taxon>
        <taxon>Plectus</taxon>
    </lineage>
</organism>
<dbReference type="AlphaFoldDB" id="A0A914VHS3"/>
<dbReference type="PANTHER" id="PTHR13968:SF26">
    <property type="entry name" value="RRM DOMAIN-CONTAINING PROTEIN"/>
    <property type="match status" value="1"/>
</dbReference>
<dbReference type="SUPFAM" id="SSF54928">
    <property type="entry name" value="RNA-binding domain, RBD"/>
    <property type="match status" value="1"/>
</dbReference>
<keyword evidence="4" id="KW-1185">Reference proteome</keyword>
<name>A0A914VHS3_9BILA</name>
<keyword evidence="1 2" id="KW-0694">RNA-binding</keyword>
<proteinExistence type="predicted"/>
<dbReference type="Pfam" id="PF00076">
    <property type="entry name" value="RRM_1"/>
    <property type="match status" value="1"/>
</dbReference>
<dbReference type="Proteomes" id="UP000887566">
    <property type="component" value="Unplaced"/>
</dbReference>